<sequence length="408" mass="42649">MSTFKQLFQQPAAAGILLMGAAAAAMIAANAPPLAPLYERLLSLPLGIQAADATLVKPLLLWINDGLMAIFFLHVALEIKRECLEGTLSSPTRAVLPGIAALGGMLAPIAIYTAIAWDDPIALAGWAIPAATDIAFSLGVLALLGSRVPSSLKTFLLALAVIDDIGAVVIIAIFYTGNLALPALLLAVAAVAGLALLNVLGVRQIAPYVLLGAFAWLCVLQSGVHATLAGVAVGLTVPHRGGRVGEKSPLQRMEHELQPWVAFGILPIFAFANAGISIDAIDSAVLTSPVTWGIALGLFIGKQAGVFTLSWLAIQMGCAQLPERVGWRHLYGVSLLTGIGFTMSLFIASLAFDHVQGNSVVVAHRVGIMLGSLISAVTGYTVLRLTTPVTAVQWQRTTQPMIPSHTSQ</sequence>
<comment type="caution">
    <text evidence="8">The sequence shown here is derived from an EMBL/GenBank/DDBJ whole genome shotgun (WGS) entry which is preliminary data.</text>
</comment>
<keyword evidence="7" id="KW-0406">Ion transport</keyword>
<keyword evidence="7" id="KW-0050">Antiport</keyword>
<feature type="transmembrane region" description="Helical" evidence="7">
    <location>
        <begin position="12"/>
        <end position="35"/>
    </location>
</feature>
<keyword evidence="9" id="KW-1185">Reference proteome</keyword>
<feature type="transmembrane region" description="Helical" evidence="7">
    <location>
        <begin position="208"/>
        <end position="237"/>
    </location>
</feature>
<keyword evidence="6 7" id="KW-0739">Sodium transport</keyword>
<evidence type="ECO:0000256" key="7">
    <source>
        <dbReference type="HAMAP-Rule" id="MF_01844"/>
    </source>
</evidence>
<dbReference type="GO" id="GO:0005886">
    <property type="term" value="C:plasma membrane"/>
    <property type="evidence" value="ECO:0007669"/>
    <property type="project" value="UniProtKB-SubCell"/>
</dbReference>
<dbReference type="AlphaFoldDB" id="A4BND0"/>
<dbReference type="GO" id="GO:0015385">
    <property type="term" value="F:sodium:proton antiporter activity"/>
    <property type="evidence" value="ECO:0007669"/>
    <property type="project" value="UniProtKB-UniRule"/>
</dbReference>
<keyword evidence="7" id="KW-0813">Transport</keyword>
<dbReference type="InterPro" id="IPR023171">
    <property type="entry name" value="Na/H_antiporter_dom_sf"/>
</dbReference>
<keyword evidence="2 7" id="KW-1003">Cell membrane</keyword>
<dbReference type="RefSeq" id="WP_005001998.1">
    <property type="nucleotide sequence ID" value="NZ_CH672427.1"/>
</dbReference>
<reference evidence="8 9" key="1">
    <citation type="submission" date="2006-02" db="EMBL/GenBank/DDBJ databases">
        <authorList>
            <person name="Waterbury J."/>
            <person name="Ferriera S."/>
            <person name="Johnson J."/>
            <person name="Kravitz S."/>
            <person name="Halpern A."/>
            <person name="Remington K."/>
            <person name="Beeson K."/>
            <person name="Tran B."/>
            <person name="Rogers Y.-H."/>
            <person name="Friedman R."/>
            <person name="Venter J.C."/>
        </authorList>
    </citation>
    <scope>NUCLEOTIDE SEQUENCE [LARGE SCALE GENOMIC DNA]</scope>
    <source>
        <strain evidence="8 9">Nb-231</strain>
    </source>
</reference>
<dbReference type="EMBL" id="AAOF01000002">
    <property type="protein sequence ID" value="EAR22729.1"/>
    <property type="molecule type" value="Genomic_DNA"/>
</dbReference>
<evidence type="ECO:0000256" key="6">
    <source>
        <dbReference type="ARBA" id="ARBA00023201"/>
    </source>
</evidence>
<keyword evidence="4 7" id="KW-1133">Transmembrane helix</keyword>
<protein>
    <recommendedName>
        <fullName evidence="7">Na(+)/H(+) antiporter NhaA</fullName>
    </recommendedName>
    <alternativeName>
        <fullName evidence="7">Sodium/proton antiporter NhaA</fullName>
    </alternativeName>
</protein>
<keyword evidence="5 7" id="KW-0472">Membrane</keyword>
<feature type="transmembrane region" description="Helical" evidence="7">
    <location>
        <begin position="257"/>
        <end position="278"/>
    </location>
</feature>
<dbReference type="InterPro" id="IPR004670">
    <property type="entry name" value="NhaA"/>
</dbReference>
<dbReference type="NCBIfam" id="NF007112">
    <property type="entry name" value="PRK09561.1"/>
    <property type="match status" value="1"/>
</dbReference>
<dbReference type="NCBIfam" id="NF007111">
    <property type="entry name" value="PRK09560.1"/>
    <property type="match status" value="1"/>
</dbReference>
<gene>
    <name evidence="7" type="primary">nhaA</name>
    <name evidence="8" type="ORF">NB231_09763</name>
</gene>
<feature type="transmembrane region" description="Helical" evidence="7">
    <location>
        <begin position="121"/>
        <end position="144"/>
    </location>
</feature>
<evidence type="ECO:0000256" key="2">
    <source>
        <dbReference type="ARBA" id="ARBA00022475"/>
    </source>
</evidence>
<evidence type="ECO:0000256" key="5">
    <source>
        <dbReference type="ARBA" id="ARBA00023136"/>
    </source>
</evidence>
<evidence type="ECO:0000313" key="8">
    <source>
        <dbReference type="EMBL" id="EAR22729.1"/>
    </source>
</evidence>
<comment type="subcellular location">
    <subcellularLocation>
        <location evidence="1">Cell inner membrane</location>
        <topology evidence="1">Multi-pass membrane protein</topology>
    </subcellularLocation>
    <subcellularLocation>
        <location evidence="7">Cell membrane</location>
        <topology evidence="7">Multi-pass membrane protein</topology>
    </subcellularLocation>
</comment>
<feature type="transmembrane region" description="Helical" evidence="7">
    <location>
        <begin position="181"/>
        <end position="201"/>
    </location>
</feature>
<keyword evidence="3 7" id="KW-0812">Transmembrane</keyword>
<dbReference type="eggNOG" id="COG3004">
    <property type="taxonomic scope" value="Bacteria"/>
</dbReference>
<dbReference type="STRING" id="314278.NB231_09763"/>
<evidence type="ECO:0000313" key="9">
    <source>
        <dbReference type="Proteomes" id="UP000003374"/>
    </source>
</evidence>
<dbReference type="PANTHER" id="PTHR30341">
    <property type="entry name" value="SODIUM ION/PROTON ANTIPORTER NHAA-RELATED"/>
    <property type="match status" value="1"/>
</dbReference>
<evidence type="ECO:0000256" key="1">
    <source>
        <dbReference type="ARBA" id="ARBA00004429"/>
    </source>
</evidence>
<feature type="transmembrane region" description="Helical" evidence="7">
    <location>
        <begin position="156"/>
        <end position="175"/>
    </location>
</feature>
<dbReference type="PANTHER" id="PTHR30341:SF0">
    <property type="entry name" value="NA(+)_H(+) ANTIPORTER NHAA"/>
    <property type="match status" value="1"/>
</dbReference>
<proteinExistence type="inferred from homology"/>
<organism evidence="8 9">
    <name type="scientific">Nitrococcus mobilis Nb-231</name>
    <dbReference type="NCBI Taxonomy" id="314278"/>
    <lineage>
        <taxon>Bacteria</taxon>
        <taxon>Pseudomonadati</taxon>
        <taxon>Pseudomonadota</taxon>
        <taxon>Gammaproteobacteria</taxon>
        <taxon>Chromatiales</taxon>
        <taxon>Ectothiorhodospiraceae</taxon>
        <taxon>Nitrococcus</taxon>
    </lineage>
</organism>
<comment type="similarity">
    <text evidence="7">Belongs to the NhaA Na(+)/H(+) (TC 2.A.33) antiporter family.</text>
</comment>
<comment type="catalytic activity">
    <reaction evidence="7">
        <text>Na(+)(in) + 2 H(+)(out) = Na(+)(out) + 2 H(+)(in)</text>
        <dbReference type="Rhea" id="RHEA:29251"/>
        <dbReference type="ChEBI" id="CHEBI:15378"/>
        <dbReference type="ChEBI" id="CHEBI:29101"/>
    </reaction>
</comment>
<comment type="function">
    <text evidence="7">Na(+)/H(+) antiporter that extrudes sodium in exchange for external protons.</text>
</comment>
<dbReference type="Pfam" id="PF06965">
    <property type="entry name" value="Na_H_antiport_1"/>
    <property type="match status" value="1"/>
</dbReference>
<feature type="transmembrane region" description="Helical" evidence="7">
    <location>
        <begin position="329"/>
        <end position="350"/>
    </location>
</feature>
<feature type="transmembrane region" description="Helical" evidence="7">
    <location>
        <begin position="94"/>
        <end position="115"/>
    </location>
</feature>
<name>A4BND0_9GAMM</name>
<evidence type="ECO:0000256" key="3">
    <source>
        <dbReference type="ARBA" id="ARBA00022692"/>
    </source>
</evidence>
<dbReference type="OrthoDB" id="9808135at2"/>
<feature type="transmembrane region" description="Helical" evidence="7">
    <location>
        <begin position="55"/>
        <end position="73"/>
    </location>
</feature>
<dbReference type="NCBIfam" id="TIGR00773">
    <property type="entry name" value="NhaA"/>
    <property type="match status" value="1"/>
</dbReference>
<dbReference type="HAMAP" id="MF_01844">
    <property type="entry name" value="NhaA"/>
    <property type="match status" value="1"/>
</dbReference>
<feature type="transmembrane region" description="Helical" evidence="7">
    <location>
        <begin position="290"/>
        <end position="314"/>
    </location>
</feature>
<feature type="transmembrane region" description="Helical" evidence="7">
    <location>
        <begin position="362"/>
        <end position="383"/>
    </location>
</feature>
<keyword evidence="7" id="KW-0915">Sodium</keyword>
<dbReference type="GO" id="GO:0006885">
    <property type="term" value="P:regulation of pH"/>
    <property type="evidence" value="ECO:0007669"/>
    <property type="project" value="UniProtKB-UniRule"/>
</dbReference>
<dbReference type="Proteomes" id="UP000003374">
    <property type="component" value="Unassembled WGS sequence"/>
</dbReference>
<accession>A4BND0</accession>
<dbReference type="HOGENOM" id="CLU_015803_1_0_6"/>
<evidence type="ECO:0000256" key="4">
    <source>
        <dbReference type="ARBA" id="ARBA00022989"/>
    </source>
</evidence>
<dbReference type="Gene3D" id="1.20.1530.10">
    <property type="entry name" value="Na+/H+ antiporter like domain"/>
    <property type="match status" value="1"/>
</dbReference>